<dbReference type="AlphaFoldDB" id="A0A6G7VCJ1"/>
<accession>A0A6G7VCJ1</accession>
<organism evidence="15 16">
    <name type="scientific">Caldichromatium japonicum</name>
    <dbReference type="NCBI Taxonomy" id="2699430"/>
    <lineage>
        <taxon>Bacteria</taxon>
        <taxon>Pseudomonadati</taxon>
        <taxon>Pseudomonadota</taxon>
        <taxon>Gammaproteobacteria</taxon>
        <taxon>Chromatiales</taxon>
        <taxon>Chromatiaceae</taxon>
        <taxon>Caldichromatium</taxon>
    </lineage>
</organism>
<reference evidence="16" key="1">
    <citation type="submission" date="2020-01" db="EMBL/GenBank/DDBJ databases">
        <title>Caldichromatium gen. nov., sp. nov., a thermophilic purple sulfur bacterium member of the family Chromatiaceae isolated from Nakabusa hot spring, Japan.</title>
        <authorList>
            <person name="Saini M.K."/>
            <person name="Hanada S."/>
            <person name="Tank M."/>
        </authorList>
    </citation>
    <scope>NUCLEOTIDE SEQUENCE [LARGE SCALE GENOMIC DNA]</scope>
    <source>
        <strain evidence="16">No.7</strain>
    </source>
</reference>
<dbReference type="InterPro" id="IPR052168">
    <property type="entry name" value="Cytochrome_b561_oxidase"/>
</dbReference>
<dbReference type="RefSeq" id="WP_166270360.1">
    <property type="nucleotide sequence ID" value="NZ_CP048029.1"/>
</dbReference>
<keyword evidence="9 13" id="KW-1133">Transmembrane helix</keyword>
<evidence type="ECO:0000256" key="13">
    <source>
        <dbReference type="SAM" id="Phobius"/>
    </source>
</evidence>
<evidence type="ECO:0000256" key="6">
    <source>
        <dbReference type="ARBA" id="ARBA00022692"/>
    </source>
</evidence>
<evidence type="ECO:0000313" key="15">
    <source>
        <dbReference type="EMBL" id="QIK37595.1"/>
    </source>
</evidence>
<evidence type="ECO:0000256" key="2">
    <source>
        <dbReference type="ARBA" id="ARBA00004651"/>
    </source>
</evidence>
<evidence type="ECO:0000256" key="5">
    <source>
        <dbReference type="ARBA" id="ARBA00022617"/>
    </source>
</evidence>
<feature type="transmembrane region" description="Helical" evidence="13">
    <location>
        <begin position="150"/>
        <end position="171"/>
    </location>
</feature>
<dbReference type="GO" id="GO:0022904">
    <property type="term" value="P:respiratory electron transport chain"/>
    <property type="evidence" value="ECO:0007669"/>
    <property type="project" value="InterPro"/>
</dbReference>
<gene>
    <name evidence="15" type="ORF">GWK36_05920</name>
</gene>
<keyword evidence="11 13" id="KW-0472">Membrane</keyword>
<name>A0A6G7VCJ1_9GAMM</name>
<feature type="transmembrane region" description="Helical" evidence="13">
    <location>
        <begin position="55"/>
        <end position="73"/>
    </location>
</feature>
<evidence type="ECO:0000256" key="12">
    <source>
        <dbReference type="ARBA" id="ARBA00037975"/>
    </source>
</evidence>
<feature type="transmembrane region" description="Helical" evidence="13">
    <location>
        <begin position="12"/>
        <end position="35"/>
    </location>
</feature>
<keyword evidence="10" id="KW-0408">Iron</keyword>
<keyword evidence="6 13" id="KW-0812">Transmembrane</keyword>
<keyword evidence="7" id="KW-0479">Metal-binding</keyword>
<keyword evidence="5" id="KW-0349">Heme</keyword>
<dbReference type="KEGG" id="cjap:GWK36_05920"/>
<dbReference type="GO" id="GO:0009055">
    <property type="term" value="F:electron transfer activity"/>
    <property type="evidence" value="ECO:0007669"/>
    <property type="project" value="InterPro"/>
</dbReference>
<dbReference type="SUPFAM" id="SSF81342">
    <property type="entry name" value="Transmembrane di-heme cytochromes"/>
    <property type="match status" value="1"/>
</dbReference>
<comment type="similarity">
    <text evidence="12">Belongs to the cytochrome b561 family.</text>
</comment>
<keyword evidence="16" id="KW-1185">Reference proteome</keyword>
<evidence type="ECO:0000256" key="3">
    <source>
        <dbReference type="ARBA" id="ARBA00022448"/>
    </source>
</evidence>
<dbReference type="GO" id="GO:0046872">
    <property type="term" value="F:metal ion binding"/>
    <property type="evidence" value="ECO:0007669"/>
    <property type="project" value="UniProtKB-KW"/>
</dbReference>
<keyword evidence="4" id="KW-1003">Cell membrane</keyword>
<dbReference type="InterPro" id="IPR016174">
    <property type="entry name" value="Di-haem_cyt_TM"/>
</dbReference>
<evidence type="ECO:0000256" key="4">
    <source>
        <dbReference type="ARBA" id="ARBA00022475"/>
    </source>
</evidence>
<keyword evidence="3" id="KW-0813">Transport</keyword>
<dbReference type="PANTHER" id="PTHR30529">
    <property type="entry name" value="CYTOCHROME B561"/>
    <property type="match status" value="1"/>
</dbReference>
<dbReference type="Pfam" id="PF01292">
    <property type="entry name" value="Ni_hydr_CYTB"/>
    <property type="match status" value="1"/>
</dbReference>
<evidence type="ECO:0000259" key="14">
    <source>
        <dbReference type="Pfam" id="PF01292"/>
    </source>
</evidence>
<evidence type="ECO:0000256" key="7">
    <source>
        <dbReference type="ARBA" id="ARBA00022723"/>
    </source>
</evidence>
<dbReference type="GO" id="GO:0020037">
    <property type="term" value="F:heme binding"/>
    <property type="evidence" value="ECO:0007669"/>
    <property type="project" value="TreeGrafter"/>
</dbReference>
<dbReference type="Proteomes" id="UP000502699">
    <property type="component" value="Chromosome"/>
</dbReference>
<protein>
    <submittedName>
        <fullName evidence="15">Cytochrome b</fullName>
    </submittedName>
</protein>
<dbReference type="GO" id="GO:0005886">
    <property type="term" value="C:plasma membrane"/>
    <property type="evidence" value="ECO:0007669"/>
    <property type="project" value="UniProtKB-SubCell"/>
</dbReference>
<dbReference type="InterPro" id="IPR011577">
    <property type="entry name" value="Cyt_b561_bac/Ni-Hgenase"/>
</dbReference>
<comment type="subcellular location">
    <subcellularLocation>
        <location evidence="2">Cell membrane</location>
        <topology evidence="2">Multi-pass membrane protein</topology>
    </subcellularLocation>
</comment>
<evidence type="ECO:0000313" key="16">
    <source>
        <dbReference type="Proteomes" id="UP000502699"/>
    </source>
</evidence>
<sequence>MTAVNRYTFAQRLLHWLLAILIFGLLAGGLTFWALGYEGLVKLVGEQIAGDLYMYHKSFGILILLLTFLRLWLRWRHPAPPYDPPLRLPERLVSGALILGLYLLSLAVPIIGGLATSAEGYPVQFFGLTLPGLLAENEELGEELFDLHGLGALILGLAVLVHMAAGIKHWLLKDGIMTRISLP</sequence>
<evidence type="ECO:0000256" key="1">
    <source>
        <dbReference type="ARBA" id="ARBA00001970"/>
    </source>
</evidence>
<comment type="cofactor">
    <cofactor evidence="1">
        <name>heme b</name>
        <dbReference type="ChEBI" id="CHEBI:60344"/>
    </cofactor>
</comment>
<evidence type="ECO:0000256" key="10">
    <source>
        <dbReference type="ARBA" id="ARBA00023004"/>
    </source>
</evidence>
<dbReference type="Gene3D" id="1.20.950.20">
    <property type="entry name" value="Transmembrane di-heme cytochromes, Chain C"/>
    <property type="match status" value="1"/>
</dbReference>
<keyword evidence="8" id="KW-0249">Electron transport</keyword>
<proteinExistence type="inferred from homology"/>
<feature type="domain" description="Cytochrome b561 bacterial/Ni-hydrogenase" evidence="14">
    <location>
        <begin position="6"/>
        <end position="178"/>
    </location>
</feature>
<dbReference type="PANTHER" id="PTHR30529:SF1">
    <property type="entry name" value="CYTOCHROME B561 HOMOLOG 2"/>
    <property type="match status" value="1"/>
</dbReference>
<evidence type="ECO:0000256" key="8">
    <source>
        <dbReference type="ARBA" id="ARBA00022982"/>
    </source>
</evidence>
<evidence type="ECO:0000256" key="9">
    <source>
        <dbReference type="ARBA" id="ARBA00022989"/>
    </source>
</evidence>
<dbReference type="EMBL" id="CP048029">
    <property type="protein sequence ID" value="QIK37595.1"/>
    <property type="molecule type" value="Genomic_DNA"/>
</dbReference>
<feature type="transmembrane region" description="Helical" evidence="13">
    <location>
        <begin position="93"/>
        <end position="115"/>
    </location>
</feature>
<evidence type="ECO:0000256" key="11">
    <source>
        <dbReference type="ARBA" id="ARBA00023136"/>
    </source>
</evidence>